<protein>
    <submittedName>
        <fullName evidence="2">Uncharacterized protein</fullName>
    </submittedName>
</protein>
<feature type="region of interest" description="Disordered" evidence="1">
    <location>
        <begin position="161"/>
        <end position="202"/>
    </location>
</feature>
<evidence type="ECO:0000256" key="1">
    <source>
        <dbReference type="SAM" id="MobiDB-lite"/>
    </source>
</evidence>
<dbReference type="EMBL" id="JBFCZG010000006">
    <property type="protein sequence ID" value="KAL3421504.1"/>
    <property type="molecule type" value="Genomic_DNA"/>
</dbReference>
<organism evidence="2 3">
    <name type="scientific">Phlyctema vagabunda</name>
    <dbReference type="NCBI Taxonomy" id="108571"/>
    <lineage>
        <taxon>Eukaryota</taxon>
        <taxon>Fungi</taxon>
        <taxon>Dikarya</taxon>
        <taxon>Ascomycota</taxon>
        <taxon>Pezizomycotina</taxon>
        <taxon>Leotiomycetes</taxon>
        <taxon>Helotiales</taxon>
        <taxon>Dermateaceae</taxon>
        <taxon>Phlyctema</taxon>
    </lineage>
</organism>
<evidence type="ECO:0000313" key="3">
    <source>
        <dbReference type="Proteomes" id="UP001629113"/>
    </source>
</evidence>
<proteinExistence type="predicted"/>
<comment type="caution">
    <text evidence="2">The sequence shown here is derived from an EMBL/GenBank/DDBJ whole genome shotgun (WGS) entry which is preliminary data.</text>
</comment>
<sequence>MDIKTAMELEGGHRVAEQEEEAPPPAYTASVSASTGHEKTVEKADDQPPYNNDMNHSAEIRAQLRALTTTLSTVRAQDAQLHRARETAVLASIRRAVDVFVLEFTQAGQPRGSLIMVPNRAVPPTAVPVYTDYEDVRVYRELRRLDCADLDERLARDLAAAMTPVPDELPQRAAEGARAGQEKDRGASGLTKKKGSSWWRKSSGYVSEPASRVEPVASSEERVVLDIKADEVVFRSENGFGILETSRGWGIVLNIVVQPAST</sequence>
<feature type="region of interest" description="Disordered" evidence="1">
    <location>
        <begin position="1"/>
        <end position="51"/>
    </location>
</feature>
<feature type="compositionally biased region" description="Basic and acidic residues" evidence="1">
    <location>
        <begin position="36"/>
        <end position="46"/>
    </location>
</feature>
<evidence type="ECO:0000313" key="2">
    <source>
        <dbReference type="EMBL" id="KAL3421504.1"/>
    </source>
</evidence>
<gene>
    <name evidence="2" type="ORF">PVAG01_07950</name>
</gene>
<name>A0ABR4PDV9_9HELO</name>
<accession>A0ABR4PDV9</accession>
<reference evidence="2 3" key="1">
    <citation type="submission" date="2024-06" db="EMBL/GenBank/DDBJ databases">
        <title>Complete genome of Phlyctema vagabunda strain 19-DSS-EL-015.</title>
        <authorList>
            <person name="Fiorenzani C."/>
        </authorList>
    </citation>
    <scope>NUCLEOTIDE SEQUENCE [LARGE SCALE GENOMIC DNA]</scope>
    <source>
        <strain evidence="2 3">19-DSS-EL-015</strain>
    </source>
</reference>
<dbReference type="Proteomes" id="UP001629113">
    <property type="component" value="Unassembled WGS sequence"/>
</dbReference>
<keyword evidence="3" id="KW-1185">Reference proteome</keyword>
<feature type="compositionally biased region" description="Basic and acidic residues" evidence="1">
    <location>
        <begin position="1"/>
        <end position="17"/>
    </location>
</feature>